<feature type="region of interest" description="Disordered" evidence="16">
    <location>
        <begin position="613"/>
        <end position="672"/>
    </location>
</feature>
<keyword evidence="11 17" id="KW-0472">Membrane</keyword>
<dbReference type="GO" id="GO:0048513">
    <property type="term" value="P:animal organ development"/>
    <property type="evidence" value="ECO:0007669"/>
    <property type="project" value="TreeGrafter"/>
</dbReference>
<dbReference type="PROSITE" id="PS50026">
    <property type="entry name" value="EGF_3"/>
    <property type="match status" value="1"/>
</dbReference>
<dbReference type="Pfam" id="PF25518">
    <property type="entry name" value="NRG2_N"/>
    <property type="match status" value="1"/>
</dbReference>
<evidence type="ECO:0000313" key="21">
    <source>
        <dbReference type="Ensembl" id="ENSCCRP00020020635.1"/>
    </source>
</evidence>
<evidence type="ECO:0000256" key="15">
    <source>
        <dbReference type="PROSITE-ProRule" id="PRU00076"/>
    </source>
</evidence>
<keyword evidence="7 15" id="KW-0245">EGF-like domain</keyword>
<dbReference type="InterPro" id="IPR007110">
    <property type="entry name" value="Ig-like_dom"/>
</dbReference>
<dbReference type="GO" id="GO:0035556">
    <property type="term" value="P:intracellular signal transduction"/>
    <property type="evidence" value="ECO:0007669"/>
    <property type="project" value="TreeGrafter"/>
</dbReference>
<dbReference type="InterPro" id="IPR013783">
    <property type="entry name" value="Ig-like_fold"/>
</dbReference>
<dbReference type="Gene3D" id="2.10.25.10">
    <property type="entry name" value="Laminin"/>
    <property type="match status" value="1"/>
</dbReference>
<dbReference type="Pfam" id="PF07679">
    <property type="entry name" value="I-set"/>
    <property type="match status" value="1"/>
</dbReference>
<evidence type="ECO:0000256" key="17">
    <source>
        <dbReference type="SAM" id="Phobius"/>
    </source>
</evidence>
<dbReference type="GO" id="GO:0045499">
    <property type="term" value="F:chemorepellent activity"/>
    <property type="evidence" value="ECO:0007669"/>
    <property type="project" value="TreeGrafter"/>
</dbReference>
<dbReference type="InterPro" id="IPR040180">
    <property type="entry name" value="Neuregulin"/>
</dbReference>
<feature type="transmembrane region" description="Helical" evidence="17">
    <location>
        <begin position="342"/>
        <end position="364"/>
    </location>
</feature>
<sequence>MRRRMRAIPSGRGSLSVSALCAVAVCLSLWTRVVQSGSLACSPPAASVQELARRAGVVFEGKLQEDARNGTESPVNASRQVRVRVQQVWQVKAGGLLKDSVVSLVWFEGGRCFQLSTGIRYVFFMEATNDTSVFTAVSPPVETKRTVRKDVSQVLCQDCAEPKLKDLRSMTVEDGKKTVLKCEIVAGNPAPTIKWYKNGKELTGKNKPKSIKLKKKKQGKISELLIRKSTEADAGLYTCEAVNNLGKTNTTASLTIKKTATSTTPSAKTSSHVTRCSESERNYCVNGGECYRLEVPPGNVKHLCRCPNEFTGDRCQNYVMASFYKHLGIEFMEAEELYQKRVLTITGICIALLVVGIMCVVAYCKTKKQRKKLHDRMRQNLRERNAAAKGPQHPHPHPPPENLQLVNHYMPKNTVPPHVHVTDKEVETSLSTNEFTSSTHPSTAVSHSSSQCWSNGKAESVVSDSHAVLVKSSVENCQHGTSGHRGRLNASGGVHQLSDHLKSSRETQGSCRDSPYSERYVSAMTSPSRLSPVGLLSPATPSSPPSEMSAPLSSLATSVPSMAASPSGEEERPLLFRTPPVLRDKSGLNQSGHNLRNSAHYNHGLELASPLHTVEQEESSQQYQSTAAASAPNSSRTQTALEPVSGSNSESSSSESETEDERVGEDTPFLGLQNPLAAGSVVLDGLEGSRTNPALLLSPQHDLQSRLTAVMVNQDPIAV</sequence>
<evidence type="ECO:0000256" key="11">
    <source>
        <dbReference type="ARBA" id="ARBA00023136"/>
    </source>
</evidence>
<evidence type="ECO:0000256" key="1">
    <source>
        <dbReference type="ARBA" id="ARBA00004251"/>
    </source>
</evidence>
<evidence type="ECO:0000256" key="3">
    <source>
        <dbReference type="ARBA" id="ARBA00006692"/>
    </source>
</evidence>
<dbReference type="InterPro" id="IPR013098">
    <property type="entry name" value="Ig_I-set"/>
</dbReference>
<feature type="compositionally biased region" description="Low complexity" evidence="16">
    <location>
        <begin position="535"/>
        <end position="556"/>
    </location>
</feature>
<dbReference type="Pfam" id="PF02158">
    <property type="entry name" value="Neuregulin"/>
    <property type="match status" value="1"/>
</dbReference>
<dbReference type="FunFam" id="2.60.40.10:FF:000080">
    <property type="entry name" value="Myosin light chain kinase, smooth muscle"/>
    <property type="match status" value="1"/>
</dbReference>
<dbReference type="SMART" id="SM00409">
    <property type="entry name" value="IG"/>
    <property type="match status" value="1"/>
</dbReference>
<evidence type="ECO:0000256" key="5">
    <source>
        <dbReference type="ARBA" id="ARBA00022475"/>
    </source>
</evidence>
<evidence type="ECO:0000256" key="12">
    <source>
        <dbReference type="ARBA" id="ARBA00023157"/>
    </source>
</evidence>
<dbReference type="Ensembl" id="ENSCCRT00020022661.1">
    <property type="protein sequence ID" value="ENSCCRP00020020635.1"/>
    <property type="gene ID" value="ENSCCRG00020009684.1"/>
</dbReference>
<evidence type="ECO:0000256" key="13">
    <source>
        <dbReference type="ARBA" id="ARBA00023180"/>
    </source>
</evidence>
<feature type="compositionally biased region" description="Low complexity" evidence="16">
    <location>
        <begin position="642"/>
        <end position="655"/>
    </location>
</feature>
<dbReference type="InterPro" id="IPR002154">
    <property type="entry name" value="Neuregulin_C"/>
</dbReference>
<dbReference type="GO" id="GO:0005615">
    <property type="term" value="C:extracellular space"/>
    <property type="evidence" value="ECO:0007669"/>
    <property type="project" value="TreeGrafter"/>
</dbReference>
<dbReference type="InterPro" id="IPR003598">
    <property type="entry name" value="Ig_sub2"/>
</dbReference>
<feature type="chain" id="PRO_5034041597" evidence="18">
    <location>
        <begin position="37"/>
        <end position="719"/>
    </location>
</feature>
<dbReference type="SUPFAM" id="SSF48726">
    <property type="entry name" value="Immunoglobulin"/>
    <property type="match status" value="1"/>
</dbReference>
<dbReference type="InterPro" id="IPR003599">
    <property type="entry name" value="Ig_sub"/>
</dbReference>
<dbReference type="PROSITE" id="PS00022">
    <property type="entry name" value="EGF_1"/>
    <property type="match status" value="1"/>
</dbReference>
<feature type="compositionally biased region" description="Low complexity" evidence="16">
    <location>
        <begin position="619"/>
        <end position="631"/>
    </location>
</feature>
<keyword evidence="6" id="KW-0964">Secreted</keyword>
<dbReference type="InterPro" id="IPR057909">
    <property type="entry name" value="NRG2_N"/>
</dbReference>
<evidence type="ECO:0000256" key="9">
    <source>
        <dbReference type="ARBA" id="ARBA00022989"/>
    </source>
</evidence>
<dbReference type="GO" id="GO:0030296">
    <property type="term" value="F:protein tyrosine kinase activator activity"/>
    <property type="evidence" value="ECO:0007669"/>
    <property type="project" value="TreeGrafter"/>
</dbReference>
<evidence type="ECO:0000256" key="4">
    <source>
        <dbReference type="ARBA" id="ARBA00008216"/>
    </source>
</evidence>
<dbReference type="PANTHER" id="PTHR11100">
    <property type="entry name" value="HEREGULIN-NEUREGULIN FAMILY MEMBER"/>
    <property type="match status" value="1"/>
</dbReference>
<dbReference type="GO" id="GO:0007399">
    <property type="term" value="P:nervous system development"/>
    <property type="evidence" value="ECO:0007669"/>
    <property type="project" value="InterPro"/>
</dbReference>
<evidence type="ECO:0000256" key="8">
    <source>
        <dbReference type="ARBA" id="ARBA00022692"/>
    </source>
</evidence>
<comment type="similarity">
    <text evidence="4">Belongs to the neuregulin family.</text>
</comment>
<dbReference type="PROSITE" id="PS50835">
    <property type="entry name" value="IG_LIKE"/>
    <property type="match status" value="1"/>
</dbReference>
<dbReference type="InterPro" id="IPR000742">
    <property type="entry name" value="EGF"/>
</dbReference>
<keyword evidence="13" id="KW-0325">Glycoprotein</keyword>
<keyword evidence="10" id="KW-0339">Growth factor</keyword>
<dbReference type="GO" id="GO:0005886">
    <property type="term" value="C:plasma membrane"/>
    <property type="evidence" value="ECO:0007669"/>
    <property type="project" value="UniProtKB-SubCell"/>
</dbReference>
<comment type="caution">
    <text evidence="15">Lacks conserved residue(s) required for the propagation of feature annotation.</text>
</comment>
<comment type="similarity">
    <text evidence="3">Belongs to the protein kinase superfamily. CAMK Ser/Thr protein kinase family.</text>
</comment>
<keyword evidence="14" id="KW-0393">Immunoglobulin domain</keyword>
<feature type="domain" description="EGF-like" evidence="19">
    <location>
        <begin position="272"/>
        <end position="316"/>
    </location>
</feature>
<protein>
    <submittedName>
        <fullName evidence="21">Neuregulin 1</fullName>
    </submittedName>
</protein>
<feature type="signal peptide" evidence="18">
    <location>
        <begin position="1"/>
        <end position="36"/>
    </location>
</feature>
<evidence type="ECO:0000313" key="22">
    <source>
        <dbReference type="Proteomes" id="UP000694701"/>
    </source>
</evidence>
<name>A0A8C2DAP6_CYPCA</name>
<evidence type="ECO:0000256" key="10">
    <source>
        <dbReference type="ARBA" id="ARBA00023030"/>
    </source>
</evidence>
<dbReference type="Proteomes" id="UP000694701">
    <property type="component" value="Unplaced"/>
</dbReference>
<dbReference type="AlphaFoldDB" id="A0A8C2DAP6"/>
<feature type="domain" description="Ig-like" evidence="20">
    <location>
        <begin position="162"/>
        <end position="255"/>
    </location>
</feature>
<dbReference type="SMART" id="SM00408">
    <property type="entry name" value="IGc2"/>
    <property type="match status" value="1"/>
</dbReference>
<feature type="region of interest" description="Disordered" evidence="16">
    <location>
        <begin position="476"/>
        <end position="573"/>
    </location>
</feature>
<proteinExistence type="inferred from homology"/>
<keyword evidence="12 15" id="KW-1015">Disulfide bond</keyword>
<evidence type="ECO:0000256" key="16">
    <source>
        <dbReference type="SAM" id="MobiDB-lite"/>
    </source>
</evidence>
<evidence type="ECO:0000256" key="6">
    <source>
        <dbReference type="ARBA" id="ARBA00022525"/>
    </source>
</evidence>
<dbReference type="InterPro" id="IPR036179">
    <property type="entry name" value="Ig-like_dom_sf"/>
</dbReference>
<feature type="disulfide bond" evidence="15">
    <location>
        <begin position="306"/>
        <end position="315"/>
    </location>
</feature>
<evidence type="ECO:0000256" key="7">
    <source>
        <dbReference type="ARBA" id="ARBA00022536"/>
    </source>
</evidence>
<dbReference type="PANTHER" id="PTHR11100:SF7">
    <property type="entry name" value="PRO-NEUREGULIN-1, MEMBRANE-BOUND ISOFORM"/>
    <property type="match status" value="1"/>
</dbReference>
<keyword evidence="9 17" id="KW-1133">Transmembrane helix</keyword>
<dbReference type="GO" id="GO:0030154">
    <property type="term" value="P:cell differentiation"/>
    <property type="evidence" value="ECO:0007669"/>
    <property type="project" value="TreeGrafter"/>
</dbReference>
<reference evidence="21" key="1">
    <citation type="submission" date="2025-08" db="UniProtKB">
        <authorList>
            <consortium name="Ensembl"/>
        </authorList>
    </citation>
    <scope>IDENTIFICATION</scope>
</reference>
<dbReference type="GO" id="GO:0008083">
    <property type="term" value="F:growth factor activity"/>
    <property type="evidence" value="ECO:0007669"/>
    <property type="project" value="UniProtKB-KW"/>
</dbReference>
<evidence type="ECO:0000259" key="20">
    <source>
        <dbReference type="PROSITE" id="PS50835"/>
    </source>
</evidence>
<comment type="subcellular location">
    <subcellularLocation>
        <location evidence="1">Cell membrane</location>
        <topology evidence="1">Single-pass type I membrane protein</topology>
    </subcellularLocation>
    <subcellularLocation>
        <location evidence="2">Secreted</location>
    </subcellularLocation>
</comment>
<dbReference type="SUPFAM" id="SSF57196">
    <property type="entry name" value="EGF/Laminin"/>
    <property type="match status" value="1"/>
</dbReference>
<evidence type="ECO:0000256" key="18">
    <source>
        <dbReference type="SAM" id="SignalP"/>
    </source>
</evidence>
<evidence type="ECO:0000256" key="14">
    <source>
        <dbReference type="ARBA" id="ARBA00023319"/>
    </source>
</evidence>
<keyword evidence="18" id="KW-0732">Signal</keyword>
<evidence type="ECO:0000256" key="2">
    <source>
        <dbReference type="ARBA" id="ARBA00004613"/>
    </source>
</evidence>
<keyword evidence="8 17" id="KW-0812">Transmembrane</keyword>
<keyword evidence="5" id="KW-1003">Cell membrane</keyword>
<accession>A0A8C2DAP6</accession>
<dbReference type="Gene3D" id="2.60.40.10">
    <property type="entry name" value="Immunoglobulins"/>
    <property type="match status" value="1"/>
</dbReference>
<organism evidence="21 22">
    <name type="scientific">Cyprinus carpio</name>
    <name type="common">Common carp</name>
    <dbReference type="NCBI Taxonomy" id="7962"/>
    <lineage>
        <taxon>Eukaryota</taxon>
        <taxon>Metazoa</taxon>
        <taxon>Chordata</taxon>
        <taxon>Craniata</taxon>
        <taxon>Vertebrata</taxon>
        <taxon>Euteleostomi</taxon>
        <taxon>Actinopterygii</taxon>
        <taxon>Neopterygii</taxon>
        <taxon>Teleostei</taxon>
        <taxon>Ostariophysi</taxon>
        <taxon>Cypriniformes</taxon>
        <taxon>Cyprinidae</taxon>
        <taxon>Cyprininae</taxon>
        <taxon>Cyprinus</taxon>
    </lineage>
</organism>
<evidence type="ECO:0000259" key="19">
    <source>
        <dbReference type="PROSITE" id="PS50026"/>
    </source>
</evidence>